<dbReference type="EMBL" id="JABENB010000003">
    <property type="protein sequence ID" value="NNG41307.1"/>
    <property type="molecule type" value="Genomic_DNA"/>
</dbReference>
<dbReference type="SUPFAM" id="SSF52499">
    <property type="entry name" value="Isochorismatase-like hydrolases"/>
    <property type="match status" value="1"/>
</dbReference>
<sequence length="69" mass="7092">MSGPPGWQLALPPAPGEVVIRKREDDGFAGTGLDALLRAARAAEWSPGDEIVIAPSAADVVFRPPGAPC</sequence>
<keyword evidence="2" id="KW-1185">Reference proteome</keyword>
<reference evidence="1 2" key="1">
    <citation type="submission" date="2020-05" db="EMBL/GenBank/DDBJ databases">
        <title>Flexivirga sp. ID2601S isolated from air conditioner.</title>
        <authorList>
            <person name="Kim D.H."/>
        </authorList>
    </citation>
    <scope>NUCLEOTIDE SEQUENCE [LARGE SCALE GENOMIC DNA]</scope>
    <source>
        <strain evidence="1 2">ID2601S</strain>
    </source>
</reference>
<dbReference type="RefSeq" id="WP_171158484.1">
    <property type="nucleotide sequence ID" value="NZ_JABENB010000003.1"/>
</dbReference>
<dbReference type="AlphaFoldDB" id="A0A849ANE8"/>
<comment type="caution">
    <text evidence="1">The sequence shown here is derived from an EMBL/GenBank/DDBJ whole genome shotgun (WGS) entry which is preliminary data.</text>
</comment>
<gene>
    <name evidence="1" type="ORF">HJ588_18770</name>
</gene>
<dbReference type="Gene3D" id="3.40.50.850">
    <property type="entry name" value="Isochorismatase-like"/>
    <property type="match status" value="1"/>
</dbReference>
<protein>
    <submittedName>
        <fullName evidence="1">Uncharacterized protein</fullName>
    </submittedName>
</protein>
<evidence type="ECO:0000313" key="1">
    <source>
        <dbReference type="EMBL" id="NNG41307.1"/>
    </source>
</evidence>
<dbReference type="InterPro" id="IPR036380">
    <property type="entry name" value="Isochorismatase-like_sf"/>
</dbReference>
<name>A0A849ANE8_9MICO</name>
<evidence type="ECO:0000313" key="2">
    <source>
        <dbReference type="Proteomes" id="UP000557772"/>
    </source>
</evidence>
<proteinExistence type="predicted"/>
<organism evidence="1 2">
    <name type="scientific">Flexivirga aerilata</name>
    <dbReference type="NCBI Taxonomy" id="1656889"/>
    <lineage>
        <taxon>Bacteria</taxon>
        <taxon>Bacillati</taxon>
        <taxon>Actinomycetota</taxon>
        <taxon>Actinomycetes</taxon>
        <taxon>Micrococcales</taxon>
        <taxon>Dermacoccaceae</taxon>
        <taxon>Flexivirga</taxon>
    </lineage>
</organism>
<accession>A0A849ANE8</accession>
<dbReference type="Proteomes" id="UP000557772">
    <property type="component" value="Unassembled WGS sequence"/>
</dbReference>